<dbReference type="Pfam" id="PF10615">
    <property type="entry name" value="DUF2470"/>
    <property type="match status" value="1"/>
</dbReference>
<dbReference type="PATRIC" id="fig|582680.6.peg.3567"/>
<dbReference type="EMBL" id="JYIX01000039">
    <property type="protein sequence ID" value="KJL31360.1"/>
    <property type="molecule type" value="Genomic_DNA"/>
</dbReference>
<keyword evidence="7" id="KW-1185">Reference proteome</keyword>
<dbReference type="PANTHER" id="PTHR10720">
    <property type="entry name" value="HEME OXYGENASE"/>
    <property type="match status" value="1"/>
</dbReference>
<dbReference type="Gene3D" id="1.20.910.10">
    <property type="entry name" value="Heme oxygenase-like"/>
    <property type="match status" value="1"/>
</dbReference>
<dbReference type="GO" id="GO:0004392">
    <property type="term" value="F:heme oxygenase (decyclizing) activity"/>
    <property type="evidence" value="ECO:0007669"/>
    <property type="project" value="InterPro"/>
</dbReference>
<dbReference type="CDD" id="cd19165">
    <property type="entry name" value="HemeO"/>
    <property type="match status" value="1"/>
</dbReference>
<dbReference type="AlphaFoldDB" id="A0A0F0LGF1"/>
<evidence type="ECO:0000313" key="7">
    <source>
        <dbReference type="Proteomes" id="UP000033740"/>
    </source>
</evidence>
<dbReference type="PRINTS" id="PR00088">
    <property type="entry name" value="HAEMOXYGNASE"/>
</dbReference>
<dbReference type="SUPFAM" id="SSF48613">
    <property type="entry name" value="Heme oxygenase-like"/>
    <property type="match status" value="1"/>
</dbReference>
<dbReference type="Pfam" id="PF01126">
    <property type="entry name" value="Heme_oxygenase"/>
    <property type="match status" value="1"/>
</dbReference>
<dbReference type="InterPro" id="IPR019595">
    <property type="entry name" value="DUF2470"/>
</dbReference>
<organism evidence="6 7">
    <name type="scientific">Microbacterium azadirachtae</name>
    <dbReference type="NCBI Taxonomy" id="582680"/>
    <lineage>
        <taxon>Bacteria</taxon>
        <taxon>Bacillati</taxon>
        <taxon>Actinomycetota</taxon>
        <taxon>Actinomycetes</taxon>
        <taxon>Micrococcales</taxon>
        <taxon>Microbacteriaceae</taxon>
        <taxon>Microbacterium</taxon>
    </lineage>
</organism>
<evidence type="ECO:0000313" key="6">
    <source>
        <dbReference type="EMBL" id="KJL31360.1"/>
    </source>
</evidence>
<keyword evidence="2" id="KW-0479">Metal-binding</keyword>
<keyword evidence="3" id="KW-0408">Iron</keyword>
<accession>A0A0F0LGF1</accession>
<name>A0A0F0LGF1_9MICO</name>
<protein>
    <submittedName>
        <fullName evidence="6">Heme oxygenase</fullName>
        <ecNumber evidence="6">1.14.99.3</ecNumber>
    </submittedName>
</protein>
<keyword evidence="1" id="KW-0349">Heme</keyword>
<dbReference type="Proteomes" id="UP000033740">
    <property type="component" value="Unassembled WGS sequence"/>
</dbReference>
<dbReference type="InterPro" id="IPR016084">
    <property type="entry name" value="Haem_Oase-like_multi-hlx"/>
</dbReference>
<dbReference type="InterPro" id="IPR037119">
    <property type="entry name" value="Haem_oxidase_HugZ-like_sf"/>
</dbReference>
<evidence type="ECO:0000256" key="4">
    <source>
        <dbReference type="SAM" id="MobiDB-lite"/>
    </source>
</evidence>
<dbReference type="EC" id="1.14.99.3" evidence="6"/>
<dbReference type="GO" id="GO:0046872">
    <property type="term" value="F:metal ion binding"/>
    <property type="evidence" value="ECO:0007669"/>
    <property type="project" value="UniProtKB-KW"/>
</dbReference>
<dbReference type="Gene3D" id="3.20.180.10">
    <property type="entry name" value="PNP-oxidase-like"/>
    <property type="match status" value="1"/>
</dbReference>
<comment type="caution">
    <text evidence="6">The sequence shown here is derived from an EMBL/GenBank/DDBJ whole genome shotgun (WGS) entry which is preliminary data.</text>
</comment>
<evidence type="ECO:0000259" key="5">
    <source>
        <dbReference type="Pfam" id="PF10615"/>
    </source>
</evidence>
<feature type="domain" description="DUF2470" evidence="5">
    <location>
        <begin position="11"/>
        <end position="83"/>
    </location>
</feature>
<dbReference type="STRING" id="582680.RS86_03483"/>
<reference evidence="6 7" key="1">
    <citation type="submission" date="2015-02" db="EMBL/GenBank/DDBJ databases">
        <title>Draft genome sequences of ten Microbacterium spp. with emphasis on heavy metal contaminated environments.</title>
        <authorList>
            <person name="Corretto E."/>
        </authorList>
    </citation>
    <scope>NUCLEOTIDE SEQUENCE [LARGE SCALE GENOMIC DNA]</scope>
    <source>
        <strain evidence="6 7">ARN176</strain>
    </source>
</reference>
<evidence type="ECO:0000256" key="3">
    <source>
        <dbReference type="ARBA" id="ARBA00023004"/>
    </source>
</evidence>
<evidence type="ECO:0000256" key="2">
    <source>
        <dbReference type="ARBA" id="ARBA00022723"/>
    </source>
</evidence>
<dbReference type="RefSeq" id="WP_045273500.1">
    <property type="nucleotide sequence ID" value="NZ_JYIX01000039.1"/>
</dbReference>
<dbReference type="InterPro" id="IPR016053">
    <property type="entry name" value="Haem_Oase-like"/>
</dbReference>
<dbReference type="PANTHER" id="PTHR10720:SF0">
    <property type="entry name" value="HEME OXYGENASE"/>
    <property type="match status" value="1"/>
</dbReference>
<dbReference type="GO" id="GO:0006979">
    <property type="term" value="P:response to oxidative stress"/>
    <property type="evidence" value="ECO:0007669"/>
    <property type="project" value="TreeGrafter"/>
</dbReference>
<keyword evidence="6" id="KW-0560">Oxidoreductase</keyword>
<dbReference type="GO" id="GO:0006788">
    <property type="term" value="P:heme oxidation"/>
    <property type="evidence" value="ECO:0007669"/>
    <property type="project" value="InterPro"/>
</dbReference>
<sequence length="327" mass="35209">MSFDDAVVTAVTAHMNGDHADDNVLIARAFGHPAAVSASMIGLDADAGRWRVADADGEHELVVPWPGAPLAERSQIRRATVMLHRAACERLGVPAREEHAPAPHGHGGTEGAPDGFARRLREATWSDHGDSEGATFMSDIMRGRSGLREYAELAAQHWFLYEALDDAARLLAADPLLAALHPEGLGRVAALERDLAHLLGSDWRAGIRPVPATAAYAGRIRELAGEGWLAGVVAHHYTRYLGDLSGGQAIARRVAGRFGLDGDGIAFYDFAAVGDPAVFKDSYRRVLDELGERLDADEQGRMFDEVRAAYRFNTDVFLDLGAAQLSA</sequence>
<gene>
    <name evidence="6" type="primary">hmuO</name>
    <name evidence="6" type="ORF">RS86_03483</name>
</gene>
<feature type="region of interest" description="Disordered" evidence="4">
    <location>
        <begin position="94"/>
        <end position="115"/>
    </location>
</feature>
<dbReference type="InterPro" id="IPR002051">
    <property type="entry name" value="Haem_Oase"/>
</dbReference>
<evidence type="ECO:0000256" key="1">
    <source>
        <dbReference type="ARBA" id="ARBA00022617"/>
    </source>
</evidence>
<dbReference type="GO" id="GO:0042167">
    <property type="term" value="P:heme catabolic process"/>
    <property type="evidence" value="ECO:0007669"/>
    <property type="project" value="TreeGrafter"/>
</dbReference>
<proteinExistence type="predicted"/>
<dbReference type="GO" id="GO:0020037">
    <property type="term" value="F:heme binding"/>
    <property type="evidence" value="ECO:0007669"/>
    <property type="project" value="TreeGrafter"/>
</dbReference>